<organism evidence="1 2">
    <name type="scientific">Myxococcus fulvus (strain ATCC BAA-855 / HW-1)</name>
    <dbReference type="NCBI Taxonomy" id="483219"/>
    <lineage>
        <taxon>Bacteria</taxon>
        <taxon>Pseudomonadati</taxon>
        <taxon>Myxococcota</taxon>
        <taxon>Myxococcia</taxon>
        <taxon>Myxococcales</taxon>
        <taxon>Cystobacterineae</taxon>
        <taxon>Myxococcaceae</taxon>
        <taxon>Myxococcus</taxon>
    </lineage>
</organism>
<evidence type="ECO:0000313" key="1">
    <source>
        <dbReference type="EMBL" id="AEI66316.1"/>
    </source>
</evidence>
<protein>
    <submittedName>
        <fullName evidence="1">TetR family transcriptional regulator</fullName>
    </submittedName>
</protein>
<evidence type="ECO:0000313" key="2">
    <source>
        <dbReference type="Proteomes" id="UP000000488"/>
    </source>
</evidence>
<sequence length="100" mass="11575">MRYPHIVHAHFHDVLAHQRYDGSAIQRLNAFLAELAGRLAPATTHLPEDRLRLALTQVWASMSLLSMMPRLFDPFILLDFEALETRRAWVQQASRLLFVP</sequence>
<dbReference type="EMBL" id="CP002830">
    <property type="protein sequence ID" value="AEI66316.1"/>
    <property type="molecule type" value="Genomic_DNA"/>
</dbReference>
<accession>F8CIQ0</accession>
<reference evidence="1 2" key="1">
    <citation type="journal article" date="2011" name="J. Bacteriol.">
        <title>Genome sequence of the halotolerant marine bacterium Myxococcus fulvus HW-1.</title>
        <authorList>
            <person name="Li Z.F."/>
            <person name="Li X."/>
            <person name="Liu H."/>
            <person name="Liu X."/>
            <person name="Han K."/>
            <person name="Wu Z.H."/>
            <person name="Hu W."/>
            <person name="Li F.F."/>
            <person name="Li Y.Z."/>
        </authorList>
    </citation>
    <scope>NUCLEOTIDE SEQUENCE [LARGE SCALE GENOMIC DNA]</scope>
    <source>
        <strain evidence="2">ATCC BAA-855 / HW-1</strain>
    </source>
</reference>
<dbReference type="eggNOG" id="COG1309">
    <property type="taxonomic scope" value="Bacteria"/>
</dbReference>
<proteinExistence type="predicted"/>
<dbReference type="KEGG" id="mfu:LILAB_22085"/>
<name>F8CIQ0_MYXFH</name>
<dbReference type="AlphaFoldDB" id="F8CIQ0"/>
<gene>
    <name evidence="1" type="ordered locus">LILAB_22085</name>
</gene>
<dbReference type="HOGENOM" id="CLU_2302853_0_0_7"/>
<dbReference type="Proteomes" id="UP000000488">
    <property type="component" value="Chromosome"/>
</dbReference>